<dbReference type="EMBL" id="BAVB01000389">
    <property type="protein sequence ID" value="GAE52920.1"/>
    <property type="molecule type" value="Genomic_DNA"/>
</dbReference>
<gene>
    <name evidence="1" type="ORF">XPU_4452</name>
</gene>
<accession>W4S8K8</accession>
<name>W4S8K8_9XANT</name>
<evidence type="ECO:0000313" key="1">
    <source>
        <dbReference type="EMBL" id="GAE52920.1"/>
    </source>
</evidence>
<proteinExistence type="predicted"/>
<organism evidence="1 2">
    <name type="scientific">Xanthomonas arboricola pv. pruni str. MAFF 311562</name>
    <dbReference type="NCBI Taxonomy" id="1414836"/>
    <lineage>
        <taxon>Bacteria</taxon>
        <taxon>Pseudomonadati</taxon>
        <taxon>Pseudomonadota</taxon>
        <taxon>Gammaproteobacteria</taxon>
        <taxon>Lysobacterales</taxon>
        <taxon>Lysobacteraceae</taxon>
        <taxon>Xanthomonas</taxon>
    </lineage>
</organism>
<comment type="caution">
    <text evidence="1">The sequence shown here is derived from an EMBL/GenBank/DDBJ whole genome shotgun (WGS) entry which is preliminary data.</text>
</comment>
<dbReference type="AlphaFoldDB" id="W4S8K8"/>
<protein>
    <submittedName>
        <fullName evidence="1">3-oxoacyl-(Acyl-carrier-protein) synthase</fullName>
    </submittedName>
</protein>
<dbReference type="Proteomes" id="UP000019143">
    <property type="component" value="Unassembled WGS sequence"/>
</dbReference>
<reference evidence="1 2" key="1">
    <citation type="submission" date="2014-01" db="EMBL/GenBank/DDBJ databases">
        <title>Genome sequence and analysis of Xanthomonas arboricola pv. pruni.</title>
        <authorList>
            <person name="Fujikawa T."/>
            <person name="Nakazono-Nagaoka E."/>
        </authorList>
    </citation>
    <scope>NUCLEOTIDE SEQUENCE [LARGE SCALE GENOMIC DNA]</scope>
    <source>
        <strain evidence="2">MAFF 311562</strain>
    </source>
</reference>
<evidence type="ECO:0000313" key="2">
    <source>
        <dbReference type="Proteomes" id="UP000019143"/>
    </source>
</evidence>
<sequence>MAAARIGKRGKHRIQPCIAFVIHARQRLLAGCIRTEQCSALPGILFVPIRLAECIGHCACMHARFLAHIQPRQVEAEGAHAPQQAAHREPTGVQALVGLQAVQDQLQVVFQLGRAGVGTRGIVQRGLQARAHQIVEQPVRHVAVARTRACGVLRQQRAVALQLLAQCRAHRHQRGRLAEQAGQLPEFLLITVQHRTPLRIQRAGDGDGIHVGVAIHVAADPGAKAQQPRQGRHAAVGFFDGVFEGFVHHRDHAIQHLGEIEAHMLALVFHGGAHRRGVGGLPGRGQGHAEARRVGGALVGRAHAVQVVDQAGDHQLLFFQQRAAHRFGGMRGEHRLHVDPRQPLAEFVQRHALRLEPAQGIVQPVRLRRVGAAALVFAAAADAVHALGDVDHLEISAEGAHQRLGLARLAPGQLLAQRRRRGIALAARNRRGADAFDLIEEFRRDLLGEQVTDQCTKPTHIVAQGKIGGSEHKTAAVLVHRKRTPSQAQSRRRLTQKD</sequence>